<name>A0A101LYV6_PICGL</name>
<evidence type="ECO:0000313" key="1">
    <source>
        <dbReference type="EMBL" id="KUM47874.1"/>
    </source>
</evidence>
<reference evidence="1" key="1">
    <citation type="journal article" date="2015" name="Genome Biol. Evol.">
        <title>Organellar Genomes of White Spruce (Picea glauca): Assembly and Annotation.</title>
        <authorList>
            <person name="Jackman S.D."/>
            <person name="Warren R.L."/>
            <person name="Gibb E.A."/>
            <person name="Vandervalk B.P."/>
            <person name="Mohamadi H."/>
            <person name="Chu J."/>
            <person name="Raymond A."/>
            <person name="Pleasance S."/>
            <person name="Coope R."/>
            <person name="Wildung M.R."/>
            <person name="Ritland C.E."/>
            <person name="Bousquet J."/>
            <person name="Jones S.J."/>
            <person name="Bohlmann J."/>
            <person name="Birol I."/>
        </authorList>
    </citation>
    <scope>NUCLEOTIDE SEQUENCE [LARGE SCALE GENOMIC DNA]</scope>
    <source>
        <tissue evidence="1">Flushing bud</tissue>
    </source>
</reference>
<accession>A0A101LYV6</accession>
<comment type="caution">
    <text evidence="1">The sequence shown here is derived from an EMBL/GenBank/DDBJ whole genome shotgun (WGS) entry which is preliminary data.</text>
</comment>
<proteinExistence type="predicted"/>
<organism evidence="1">
    <name type="scientific">Picea glauca</name>
    <name type="common">White spruce</name>
    <name type="synonym">Pinus glauca</name>
    <dbReference type="NCBI Taxonomy" id="3330"/>
    <lineage>
        <taxon>Eukaryota</taxon>
        <taxon>Viridiplantae</taxon>
        <taxon>Streptophyta</taxon>
        <taxon>Embryophyta</taxon>
        <taxon>Tracheophyta</taxon>
        <taxon>Spermatophyta</taxon>
        <taxon>Pinopsida</taxon>
        <taxon>Pinidae</taxon>
        <taxon>Conifers I</taxon>
        <taxon>Pinales</taxon>
        <taxon>Pinaceae</taxon>
        <taxon>Picea</taxon>
    </lineage>
</organism>
<dbReference type="AlphaFoldDB" id="A0A101LYV6"/>
<keyword evidence="1" id="KW-0496">Mitochondrion</keyword>
<dbReference type="EMBL" id="LKAM01000006">
    <property type="protein sequence ID" value="KUM47874.1"/>
    <property type="molecule type" value="Genomic_DNA"/>
</dbReference>
<gene>
    <name evidence="1" type="ORF">ABT39_MTgene4868</name>
</gene>
<sequence length="63" mass="7140">MVVLSPELANQQGRPYVRSAGRAIQVEILPQFKHLEVGNGETNMDSPITYAPRAITKYLYIYM</sequence>
<protein>
    <submittedName>
        <fullName evidence="1">Uncharacterized protein</fullName>
    </submittedName>
</protein>
<geneLocation type="mitochondrion" evidence="1"/>